<sequence length="373" mass="41803">MSLPVRGFVVFLLSAQVVQGQDDWGVTYSSTEICAVKGSTVEMRCTYTYPFKVWFTIVEKTFWFTKQKDGEPVDLTTDSEYAGRVEDRCENNICTLRIRNLRESDSAEYKFRIIIQKGGSYIGSPGVTLSVTDLQLKVSRAYSGQAELKCQTSCHVPDNTSYIWYKNGEELWTGISYSGLVNFGSADIYSCALNGQENHRSPSVYAPKPPSVSVSPSAEIEEGSSVTLTCSSDANPAANYTWYKDETSYSSILNEEPQLVFSSMQASDSGEYFCTAENKLGRRTSEKLFIDVKYKSPMIMNITRLVLVVLVLVPPLLVCLWMRKKKAVSYTTEANEPIETVELDPFSVYENVSDLNMVSAEQTEEPEEQEDLV</sequence>
<feature type="signal peptide" evidence="2">
    <location>
        <begin position="1"/>
        <end position="20"/>
    </location>
</feature>
<dbReference type="PANTHER" id="PTHR46013">
    <property type="entry name" value="VASCULAR CELL ADHESION MOLECULE 1"/>
    <property type="match status" value="1"/>
</dbReference>
<dbReference type="Pfam" id="PF13927">
    <property type="entry name" value="Ig_3"/>
    <property type="match status" value="1"/>
</dbReference>
<feature type="chain" id="PRO_5028410347" evidence="2">
    <location>
        <begin position="21"/>
        <end position="373"/>
    </location>
</feature>
<evidence type="ECO:0000256" key="2">
    <source>
        <dbReference type="SAM" id="SignalP"/>
    </source>
</evidence>
<gene>
    <name evidence="5" type="primary">LOC117560217</name>
</gene>
<dbReference type="PROSITE" id="PS50835">
    <property type="entry name" value="IG_LIKE"/>
    <property type="match status" value="2"/>
</dbReference>
<dbReference type="PANTHER" id="PTHR46013:SF4">
    <property type="entry name" value="B-CELL RECEPTOR CD22-RELATED"/>
    <property type="match status" value="1"/>
</dbReference>
<keyword evidence="2" id="KW-0732">Signal</keyword>
<dbReference type="RefSeq" id="XP_034092951.1">
    <property type="nucleotide sequence ID" value="XM_034237060.1"/>
</dbReference>
<keyword evidence="1" id="KW-0812">Transmembrane</keyword>
<dbReference type="SUPFAM" id="SSF48726">
    <property type="entry name" value="Immunoglobulin"/>
    <property type="match status" value="3"/>
</dbReference>
<dbReference type="GeneID" id="117560217"/>
<dbReference type="Proteomes" id="UP000515161">
    <property type="component" value="Unplaced"/>
</dbReference>
<dbReference type="AlphaFoldDB" id="A0A6P8VQB2"/>
<feature type="domain" description="Ig-like" evidence="3">
    <location>
        <begin position="125"/>
        <end position="203"/>
    </location>
</feature>
<proteinExistence type="predicted"/>
<evidence type="ECO:0000313" key="4">
    <source>
        <dbReference type="Proteomes" id="UP000515161"/>
    </source>
</evidence>
<evidence type="ECO:0000256" key="1">
    <source>
        <dbReference type="SAM" id="Phobius"/>
    </source>
</evidence>
<dbReference type="Gene3D" id="2.60.40.10">
    <property type="entry name" value="Immunoglobulins"/>
    <property type="match status" value="2"/>
</dbReference>
<protein>
    <submittedName>
        <fullName evidence="5">Neural cell adhesion molecule 1-like isoform X2</fullName>
    </submittedName>
</protein>
<keyword evidence="1" id="KW-0472">Membrane</keyword>
<dbReference type="SMART" id="SM00408">
    <property type="entry name" value="IGc2"/>
    <property type="match status" value="1"/>
</dbReference>
<evidence type="ECO:0000313" key="5">
    <source>
        <dbReference type="RefSeq" id="XP_034092951.1"/>
    </source>
</evidence>
<keyword evidence="1" id="KW-1133">Transmembrane helix</keyword>
<keyword evidence="4" id="KW-1185">Reference proteome</keyword>
<evidence type="ECO:0000259" key="3">
    <source>
        <dbReference type="PROSITE" id="PS50835"/>
    </source>
</evidence>
<dbReference type="Pfam" id="PF07686">
    <property type="entry name" value="V-set"/>
    <property type="match status" value="1"/>
</dbReference>
<dbReference type="InterPro" id="IPR003598">
    <property type="entry name" value="Ig_sub2"/>
</dbReference>
<feature type="domain" description="Ig-like" evidence="3">
    <location>
        <begin position="210"/>
        <end position="290"/>
    </location>
</feature>
<dbReference type="InterPro" id="IPR013783">
    <property type="entry name" value="Ig-like_fold"/>
</dbReference>
<name>A0A6P8VQB2_GYMAC</name>
<dbReference type="SMART" id="SM00409">
    <property type="entry name" value="IG"/>
    <property type="match status" value="2"/>
</dbReference>
<feature type="transmembrane region" description="Helical" evidence="1">
    <location>
        <begin position="302"/>
        <end position="322"/>
    </location>
</feature>
<organism evidence="4 5">
    <name type="scientific">Gymnodraco acuticeps</name>
    <name type="common">Antarctic dragonfish</name>
    <dbReference type="NCBI Taxonomy" id="8218"/>
    <lineage>
        <taxon>Eukaryota</taxon>
        <taxon>Metazoa</taxon>
        <taxon>Chordata</taxon>
        <taxon>Craniata</taxon>
        <taxon>Vertebrata</taxon>
        <taxon>Euteleostomi</taxon>
        <taxon>Actinopterygii</taxon>
        <taxon>Neopterygii</taxon>
        <taxon>Teleostei</taxon>
        <taxon>Neoteleostei</taxon>
        <taxon>Acanthomorphata</taxon>
        <taxon>Eupercaria</taxon>
        <taxon>Perciformes</taxon>
        <taxon>Notothenioidei</taxon>
        <taxon>Bathydraconidae</taxon>
        <taxon>Gymnodraco</taxon>
    </lineage>
</organism>
<reference evidence="5" key="1">
    <citation type="submission" date="2025-08" db="UniProtKB">
        <authorList>
            <consortium name="RefSeq"/>
        </authorList>
    </citation>
    <scope>IDENTIFICATION</scope>
</reference>
<dbReference type="InterPro" id="IPR003599">
    <property type="entry name" value="Ig_sub"/>
</dbReference>
<dbReference type="InterPro" id="IPR036179">
    <property type="entry name" value="Ig-like_dom_sf"/>
</dbReference>
<dbReference type="InterPro" id="IPR013106">
    <property type="entry name" value="Ig_V-set"/>
</dbReference>
<accession>A0A6P8VQB2</accession>
<dbReference type="InterPro" id="IPR007110">
    <property type="entry name" value="Ig-like_dom"/>
</dbReference>